<sequence length="686" mass="78321">MIFFMSTLDFIKPFHLGRLAILYIRQSSPHQVLTNQESTRLQYALRQRALELGWYEDQIRIIDEDQGRTASTTEGRHGLKELASLITLEHVGIIFTTEVARLCRNCSDWFPLLDICGYRNCLIADRDGIHDPSSIDGRFLLGMKGQISELELHTLRGRLTAGLLNKAQRGELALALPVGLIRDSLNQVVKHPDIEVQDRIALIFETFLRVKSATQVVRSFNSDDLLIPRKDDLGDIAWRRPTVPAICSTLENPAYAGAFVYGRTRFALKPGSTHERTQKRLPMGEWKIRINDKYPAYIDWATFEAIQAMLQDNCSEYDRNKTRGVPRPGKALLQGIVHCGECGHQMVVQYKPKTHYICNFLRQQYQVPVCQYLPADPIDDFVVRTFFAALAPAELDLYDEAAAALRREAETVDRARREQIDRLRYQARLAERQFHRADPDNRLVTAELERRWETALRELRQAEDSYQRAVLSKETTPPIPPELRSAFEQFGRNLPGLWEQGGLAQPQKKTLLRCLIDKVVIRRLAPDSVQARIVWKGGDTTTAVIPVTVNSLARLSTAEEMEATIVSLARQGKSDQEIAKHLTRQGHRSPKGPIVLVSTVQIIRLRHRLFVKSHQSHARRIPGHLTVSQIAERLQVSTHWVYDRIHNGTIQIERDPNFKLFLFPDSSVSITLLEQLKAGEIQEVRL</sequence>
<dbReference type="Gene3D" id="3.90.1750.20">
    <property type="entry name" value="Putative Large Serine Recombinase, Chain B, Domain 2"/>
    <property type="match status" value="1"/>
</dbReference>
<dbReference type="Pfam" id="PF07508">
    <property type="entry name" value="Recombinase"/>
    <property type="match status" value="1"/>
</dbReference>
<evidence type="ECO:0000259" key="2">
    <source>
        <dbReference type="PROSITE" id="PS51737"/>
    </source>
</evidence>
<dbReference type="PROSITE" id="PS51736">
    <property type="entry name" value="RECOMBINASES_3"/>
    <property type="match status" value="1"/>
</dbReference>
<dbReference type="InterPro" id="IPR038109">
    <property type="entry name" value="DNA_bind_recomb_sf"/>
</dbReference>
<dbReference type="InterPro" id="IPR025827">
    <property type="entry name" value="Zn_ribbon_recom_dom"/>
</dbReference>
<dbReference type="PROSITE" id="PS51737">
    <property type="entry name" value="RECOMBINASE_DNA_BIND"/>
    <property type="match status" value="1"/>
</dbReference>
<accession>L0D7V8</accession>
<reference evidence="3 4" key="1">
    <citation type="submission" date="2012-02" db="EMBL/GenBank/DDBJ databases">
        <title>Complete sequence of chromosome of Singulisphaera acidiphila DSM 18658.</title>
        <authorList>
            <consortium name="US DOE Joint Genome Institute (JGI-PGF)"/>
            <person name="Lucas S."/>
            <person name="Copeland A."/>
            <person name="Lapidus A."/>
            <person name="Glavina del Rio T."/>
            <person name="Dalin E."/>
            <person name="Tice H."/>
            <person name="Bruce D."/>
            <person name="Goodwin L."/>
            <person name="Pitluck S."/>
            <person name="Peters L."/>
            <person name="Ovchinnikova G."/>
            <person name="Chertkov O."/>
            <person name="Kyrpides N."/>
            <person name="Mavromatis K."/>
            <person name="Ivanova N."/>
            <person name="Brettin T."/>
            <person name="Detter J.C."/>
            <person name="Han C."/>
            <person name="Larimer F."/>
            <person name="Land M."/>
            <person name="Hauser L."/>
            <person name="Markowitz V."/>
            <person name="Cheng J.-F."/>
            <person name="Hugenholtz P."/>
            <person name="Woyke T."/>
            <person name="Wu D."/>
            <person name="Tindall B."/>
            <person name="Pomrenke H."/>
            <person name="Brambilla E."/>
            <person name="Klenk H.-P."/>
            <person name="Eisen J.A."/>
        </authorList>
    </citation>
    <scope>NUCLEOTIDE SEQUENCE [LARGE SCALE GENOMIC DNA]</scope>
    <source>
        <strain evidence="4">ATCC BAA-1392 / DSM 18658 / VKM B-2454 / MOB10</strain>
    </source>
</reference>
<dbReference type="PANTHER" id="PTHR30461">
    <property type="entry name" value="DNA-INVERTASE FROM LAMBDOID PROPHAGE"/>
    <property type="match status" value="1"/>
</dbReference>
<feature type="domain" description="Resolvase/invertase-type recombinase catalytic" evidence="1">
    <location>
        <begin position="19"/>
        <end position="170"/>
    </location>
</feature>
<dbReference type="CDD" id="cd00338">
    <property type="entry name" value="Ser_Recombinase"/>
    <property type="match status" value="1"/>
</dbReference>
<dbReference type="GO" id="GO:0000150">
    <property type="term" value="F:DNA strand exchange activity"/>
    <property type="evidence" value="ECO:0007669"/>
    <property type="project" value="InterPro"/>
</dbReference>
<dbReference type="SMART" id="SM00857">
    <property type="entry name" value="Resolvase"/>
    <property type="match status" value="1"/>
</dbReference>
<dbReference type="Pfam" id="PF00239">
    <property type="entry name" value="Resolvase"/>
    <property type="match status" value="1"/>
</dbReference>
<organism evidence="3 4">
    <name type="scientific">Singulisphaera acidiphila (strain ATCC BAA-1392 / DSM 18658 / VKM B-2454 / MOB10)</name>
    <dbReference type="NCBI Taxonomy" id="886293"/>
    <lineage>
        <taxon>Bacteria</taxon>
        <taxon>Pseudomonadati</taxon>
        <taxon>Planctomycetota</taxon>
        <taxon>Planctomycetia</taxon>
        <taxon>Isosphaerales</taxon>
        <taxon>Isosphaeraceae</taxon>
        <taxon>Singulisphaera</taxon>
    </lineage>
</organism>
<gene>
    <name evidence="3" type="ordered locus">Sinac_0928</name>
</gene>
<name>L0D7V8_SINAD</name>
<dbReference type="InterPro" id="IPR050639">
    <property type="entry name" value="SSR_resolvase"/>
</dbReference>
<dbReference type="PANTHER" id="PTHR30461:SF23">
    <property type="entry name" value="DNA RECOMBINASE-RELATED"/>
    <property type="match status" value="1"/>
</dbReference>
<feature type="domain" description="Recombinase" evidence="2">
    <location>
        <begin position="177"/>
        <end position="316"/>
    </location>
</feature>
<dbReference type="Pfam" id="PF13408">
    <property type="entry name" value="Zn_ribbon_recom"/>
    <property type="match status" value="1"/>
</dbReference>
<dbReference type="InterPro" id="IPR006119">
    <property type="entry name" value="Resolv_N"/>
</dbReference>
<dbReference type="InterPro" id="IPR036162">
    <property type="entry name" value="Resolvase-like_N_sf"/>
</dbReference>
<evidence type="ECO:0000313" key="4">
    <source>
        <dbReference type="Proteomes" id="UP000010798"/>
    </source>
</evidence>
<dbReference type="EMBL" id="CP003364">
    <property type="protein sequence ID" value="AGA25332.1"/>
    <property type="molecule type" value="Genomic_DNA"/>
</dbReference>
<dbReference type="InterPro" id="IPR011109">
    <property type="entry name" value="DNA_bind_recombinase_dom"/>
</dbReference>
<proteinExistence type="predicted"/>
<keyword evidence="4" id="KW-1185">Reference proteome</keyword>
<dbReference type="Proteomes" id="UP000010798">
    <property type="component" value="Chromosome"/>
</dbReference>
<dbReference type="KEGG" id="saci:Sinac_0928"/>
<dbReference type="HOGENOM" id="CLU_025318_2_0_0"/>
<dbReference type="GO" id="GO:0003677">
    <property type="term" value="F:DNA binding"/>
    <property type="evidence" value="ECO:0007669"/>
    <property type="project" value="InterPro"/>
</dbReference>
<evidence type="ECO:0000313" key="3">
    <source>
        <dbReference type="EMBL" id="AGA25332.1"/>
    </source>
</evidence>
<dbReference type="Gene3D" id="3.40.50.1390">
    <property type="entry name" value="Resolvase, N-terminal catalytic domain"/>
    <property type="match status" value="1"/>
</dbReference>
<evidence type="ECO:0000259" key="1">
    <source>
        <dbReference type="PROSITE" id="PS51736"/>
    </source>
</evidence>
<dbReference type="AlphaFoldDB" id="L0D7V8"/>
<dbReference type="SUPFAM" id="SSF53041">
    <property type="entry name" value="Resolvase-like"/>
    <property type="match status" value="1"/>
</dbReference>
<dbReference type="STRING" id="886293.Sinac_0928"/>
<dbReference type="eggNOG" id="COG1961">
    <property type="taxonomic scope" value="Bacteria"/>
</dbReference>
<protein>
    <submittedName>
        <fullName evidence="3">Site-specific recombinase, DNA invertase Pin</fullName>
    </submittedName>
</protein>